<dbReference type="NCBIfam" id="TIGR01221">
    <property type="entry name" value="rmlC"/>
    <property type="match status" value="1"/>
</dbReference>
<dbReference type="InterPro" id="IPR014710">
    <property type="entry name" value="RmlC-like_jellyroll"/>
</dbReference>
<gene>
    <name evidence="8" type="ORF">SAMN05216323_100224</name>
</gene>
<keyword evidence="7" id="KW-0413">Isomerase</keyword>
<dbReference type="OrthoDB" id="9800680at2"/>
<feature type="site" description="Participates in a stacking interaction with the thymidine ring of dTDP-4-oxo-6-deoxyglucose" evidence="6">
    <location>
        <position position="137"/>
    </location>
</feature>
<dbReference type="Proteomes" id="UP000199452">
    <property type="component" value="Unassembled WGS sequence"/>
</dbReference>
<dbReference type="Pfam" id="PF00908">
    <property type="entry name" value="dTDP_sugar_isom"/>
    <property type="match status" value="1"/>
</dbReference>
<evidence type="ECO:0000256" key="5">
    <source>
        <dbReference type="PIRSR" id="PIRSR600888-1"/>
    </source>
</evidence>
<evidence type="ECO:0000256" key="6">
    <source>
        <dbReference type="PIRSR" id="PIRSR600888-3"/>
    </source>
</evidence>
<dbReference type="STRING" id="1640674.SAMN05216323_100224"/>
<comment type="function">
    <text evidence="2 7">Catalyzes the epimerization of the C3' and C5'positions of dTDP-6-deoxy-D-xylo-4-hexulose, forming dTDP-6-deoxy-L-lyxo-4-hexulose.</text>
</comment>
<protein>
    <recommendedName>
        <fullName evidence="4 7">dTDP-4-dehydrorhamnose 3,5-epimerase</fullName>
        <ecNumber evidence="3 7">5.1.3.13</ecNumber>
    </recommendedName>
    <alternativeName>
        <fullName evidence="7">Thymidine diphospho-4-keto-rhamnose 3,5-epimerase</fullName>
    </alternativeName>
</protein>
<comment type="pathway">
    <text evidence="7">Carbohydrate biosynthesis; dTDP-L-rhamnose biosynthesis.</text>
</comment>
<proteinExistence type="inferred from homology"/>
<dbReference type="CDD" id="cd00438">
    <property type="entry name" value="cupin_RmlC"/>
    <property type="match status" value="1"/>
</dbReference>
<evidence type="ECO:0000256" key="3">
    <source>
        <dbReference type="ARBA" id="ARBA00012098"/>
    </source>
</evidence>
<evidence type="ECO:0000313" key="8">
    <source>
        <dbReference type="EMBL" id="SDB82749.1"/>
    </source>
</evidence>
<dbReference type="PANTHER" id="PTHR21047">
    <property type="entry name" value="DTDP-6-DEOXY-D-GLUCOSE-3,5 EPIMERASE"/>
    <property type="match status" value="1"/>
</dbReference>
<dbReference type="Gene3D" id="2.60.120.10">
    <property type="entry name" value="Jelly Rolls"/>
    <property type="match status" value="1"/>
</dbReference>
<name>A0A1G6GLF2_9BACT</name>
<dbReference type="GO" id="GO:0019305">
    <property type="term" value="P:dTDP-rhamnose biosynthetic process"/>
    <property type="evidence" value="ECO:0007669"/>
    <property type="project" value="UniProtKB-UniRule"/>
</dbReference>
<evidence type="ECO:0000256" key="2">
    <source>
        <dbReference type="ARBA" id="ARBA00001997"/>
    </source>
</evidence>
<comment type="similarity">
    <text evidence="7">Belongs to the dTDP-4-dehydrorhamnose 3,5-epimerase family.</text>
</comment>
<evidence type="ECO:0000313" key="9">
    <source>
        <dbReference type="Proteomes" id="UP000199452"/>
    </source>
</evidence>
<dbReference type="GO" id="GO:0000271">
    <property type="term" value="P:polysaccharide biosynthetic process"/>
    <property type="evidence" value="ECO:0007669"/>
    <property type="project" value="TreeGrafter"/>
</dbReference>
<dbReference type="EC" id="5.1.3.13" evidence="3 7"/>
<dbReference type="InterPro" id="IPR011051">
    <property type="entry name" value="RmlC_Cupin_sf"/>
</dbReference>
<evidence type="ECO:0000256" key="4">
    <source>
        <dbReference type="ARBA" id="ARBA00019595"/>
    </source>
</evidence>
<feature type="active site" description="Proton acceptor" evidence="5">
    <location>
        <position position="61"/>
    </location>
</feature>
<evidence type="ECO:0000256" key="7">
    <source>
        <dbReference type="RuleBase" id="RU364069"/>
    </source>
</evidence>
<comment type="catalytic activity">
    <reaction evidence="1 7">
        <text>dTDP-4-dehydro-6-deoxy-alpha-D-glucose = dTDP-4-dehydro-beta-L-rhamnose</text>
        <dbReference type="Rhea" id="RHEA:16969"/>
        <dbReference type="ChEBI" id="CHEBI:57649"/>
        <dbReference type="ChEBI" id="CHEBI:62830"/>
        <dbReference type="EC" id="5.1.3.13"/>
    </reaction>
</comment>
<dbReference type="UniPathway" id="UPA00124"/>
<organism evidence="8 9">
    <name type="scientific">Williamwhitmania taraxaci</name>
    <dbReference type="NCBI Taxonomy" id="1640674"/>
    <lineage>
        <taxon>Bacteria</taxon>
        <taxon>Pseudomonadati</taxon>
        <taxon>Bacteroidota</taxon>
        <taxon>Bacteroidia</taxon>
        <taxon>Bacteroidales</taxon>
        <taxon>Williamwhitmaniaceae</taxon>
        <taxon>Williamwhitmania</taxon>
    </lineage>
</organism>
<dbReference type="InterPro" id="IPR000888">
    <property type="entry name" value="RmlC-like"/>
</dbReference>
<comment type="subunit">
    <text evidence="7">Homodimer.</text>
</comment>
<dbReference type="GO" id="GO:0008830">
    <property type="term" value="F:dTDP-4-dehydrorhamnose 3,5-epimerase activity"/>
    <property type="evidence" value="ECO:0007669"/>
    <property type="project" value="UniProtKB-UniRule"/>
</dbReference>
<dbReference type="PANTHER" id="PTHR21047:SF2">
    <property type="entry name" value="THYMIDINE DIPHOSPHO-4-KETO-RHAMNOSE 3,5-EPIMERASE"/>
    <property type="match status" value="1"/>
</dbReference>
<evidence type="ECO:0000256" key="1">
    <source>
        <dbReference type="ARBA" id="ARBA00001298"/>
    </source>
</evidence>
<dbReference type="AlphaFoldDB" id="A0A1G6GLF2"/>
<dbReference type="SUPFAM" id="SSF51182">
    <property type="entry name" value="RmlC-like cupins"/>
    <property type="match status" value="1"/>
</dbReference>
<reference evidence="8 9" key="1">
    <citation type="submission" date="2016-09" db="EMBL/GenBank/DDBJ databases">
        <authorList>
            <person name="Capua I."/>
            <person name="De Benedictis P."/>
            <person name="Joannis T."/>
            <person name="Lombin L.H."/>
            <person name="Cattoli G."/>
        </authorList>
    </citation>
    <scope>NUCLEOTIDE SEQUENCE [LARGE SCALE GENOMIC DNA]</scope>
    <source>
        <strain evidence="8 9">A7P-90m</strain>
    </source>
</reference>
<dbReference type="GO" id="GO:0005829">
    <property type="term" value="C:cytosol"/>
    <property type="evidence" value="ECO:0007669"/>
    <property type="project" value="TreeGrafter"/>
</dbReference>
<sequence>MNVIETSIPEVKIIEPKVFGDSRGCFFESHSHKNFIEKVCNTTFVQDNESHSQFGVLRGMHYQLAPYTQSKLVRVVQGKVLDVAVDMRTGSPTFGKYVAVELSAENKRQLFVPRGFAHGFLTLSEEATFLYKCDAYFVPNHEGAFKWDDPTVNIQWPIDLSRVILSEKDKTLPTFEEAIAFSYADSLY</sequence>
<dbReference type="RefSeq" id="WP_092434306.1">
    <property type="nucleotide sequence ID" value="NZ_FMYP01000002.1"/>
</dbReference>
<keyword evidence="9" id="KW-1185">Reference proteome</keyword>
<dbReference type="EMBL" id="FMYP01000002">
    <property type="protein sequence ID" value="SDB82749.1"/>
    <property type="molecule type" value="Genomic_DNA"/>
</dbReference>
<feature type="active site" description="Proton donor" evidence="5">
    <location>
        <position position="131"/>
    </location>
</feature>
<accession>A0A1G6GLF2</accession>